<dbReference type="PANTHER" id="PTHR11214">
    <property type="entry name" value="BETA-1,3-N-ACETYLGLUCOSAMINYLTRANSFERASE"/>
    <property type="match status" value="1"/>
</dbReference>
<dbReference type="GO" id="GO:0000139">
    <property type="term" value="C:Golgi membrane"/>
    <property type="evidence" value="ECO:0007669"/>
    <property type="project" value="UniProtKB-SubCell"/>
</dbReference>
<reference evidence="15 16" key="1">
    <citation type="journal article" date="2021" name="G3 (Bethesda)">
        <title>Improved contiguity of the threespine stickleback genome using long-read sequencing.</title>
        <authorList>
            <person name="Nath S."/>
            <person name="Shaw D.E."/>
            <person name="White M.A."/>
        </authorList>
    </citation>
    <scope>NUCLEOTIDE SEQUENCE [LARGE SCALE GENOMIC DNA]</scope>
    <source>
        <strain evidence="15 16">Lake Benthic</strain>
    </source>
</reference>
<dbReference type="Gene3D" id="3.90.550.50">
    <property type="match status" value="1"/>
</dbReference>
<keyword evidence="9 13" id="KW-0333">Golgi apparatus</keyword>
<organism evidence="15 16">
    <name type="scientific">Gasterosteus aculeatus aculeatus</name>
    <name type="common">three-spined stickleback</name>
    <dbReference type="NCBI Taxonomy" id="481459"/>
    <lineage>
        <taxon>Eukaryota</taxon>
        <taxon>Metazoa</taxon>
        <taxon>Chordata</taxon>
        <taxon>Craniata</taxon>
        <taxon>Vertebrata</taxon>
        <taxon>Euteleostomi</taxon>
        <taxon>Actinopterygii</taxon>
        <taxon>Neopterygii</taxon>
        <taxon>Teleostei</taxon>
        <taxon>Neoteleostei</taxon>
        <taxon>Acanthomorphata</taxon>
        <taxon>Eupercaria</taxon>
        <taxon>Perciformes</taxon>
        <taxon>Cottioidei</taxon>
        <taxon>Gasterosteales</taxon>
        <taxon>Gasterosteidae</taxon>
        <taxon>Gasterosteus</taxon>
    </lineage>
</organism>
<keyword evidence="10" id="KW-0443">Lipid metabolism</keyword>
<dbReference type="FunFam" id="3.90.550.50:FF:000001">
    <property type="entry name" value="Hexosyltransferase"/>
    <property type="match status" value="1"/>
</dbReference>
<dbReference type="EC" id="2.4.1.-" evidence="13"/>
<reference evidence="15" key="2">
    <citation type="submission" date="2025-08" db="UniProtKB">
        <authorList>
            <consortium name="Ensembl"/>
        </authorList>
    </citation>
    <scope>IDENTIFICATION</scope>
</reference>
<dbReference type="InterPro" id="IPR002659">
    <property type="entry name" value="Glyco_trans_31"/>
</dbReference>
<evidence type="ECO:0000256" key="11">
    <source>
        <dbReference type="ARBA" id="ARBA00023136"/>
    </source>
</evidence>
<feature type="region of interest" description="Disordered" evidence="14">
    <location>
        <begin position="1"/>
        <end position="39"/>
    </location>
</feature>
<keyword evidence="5" id="KW-0808">Transferase</keyword>
<dbReference type="GO" id="GO:0006493">
    <property type="term" value="P:protein O-linked glycosylation"/>
    <property type="evidence" value="ECO:0007669"/>
    <property type="project" value="TreeGrafter"/>
</dbReference>
<comment type="subcellular location">
    <subcellularLocation>
        <location evidence="1 13">Golgi apparatus membrane</location>
        <topology evidence="1 13">Single-pass type II membrane protein</topology>
    </subcellularLocation>
</comment>
<dbReference type="PANTHER" id="PTHR11214:SF115">
    <property type="entry name" value="HEXOSYLTRANSFERASE"/>
    <property type="match status" value="1"/>
</dbReference>
<evidence type="ECO:0000256" key="5">
    <source>
        <dbReference type="ARBA" id="ARBA00022679"/>
    </source>
</evidence>
<keyword evidence="8 13" id="KW-1133">Transmembrane helix</keyword>
<evidence type="ECO:0000256" key="10">
    <source>
        <dbReference type="ARBA" id="ARBA00023098"/>
    </source>
</evidence>
<dbReference type="GeneTree" id="ENSGT00940000163421"/>
<evidence type="ECO:0000256" key="3">
    <source>
        <dbReference type="ARBA" id="ARBA00008661"/>
    </source>
</evidence>
<evidence type="ECO:0000256" key="2">
    <source>
        <dbReference type="ARBA" id="ARBA00004922"/>
    </source>
</evidence>
<keyword evidence="16" id="KW-1185">Reference proteome</keyword>
<dbReference type="Proteomes" id="UP000007635">
    <property type="component" value="Chromosome IV"/>
</dbReference>
<name>A0AAQ4Q957_GASAC</name>
<evidence type="ECO:0000256" key="1">
    <source>
        <dbReference type="ARBA" id="ARBA00004323"/>
    </source>
</evidence>
<dbReference type="AlphaFoldDB" id="A0AAQ4Q957"/>
<comment type="similarity">
    <text evidence="3 13">Belongs to the glycosyltransferase 31 family.</text>
</comment>
<reference evidence="15" key="3">
    <citation type="submission" date="2025-09" db="UniProtKB">
        <authorList>
            <consortium name="Ensembl"/>
        </authorList>
    </citation>
    <scope>IDENTIFICATION</scope>
</reference>
<keyword evidence="6 13" id="KW-0812">Transmembrane</keyword>
<evidence type="ECO:0000256" key="9">
    <source>
        <dbReference type="ARBA" id="ARBA00023034"/>
    </source>
</evidence>
<evidence type="ECO:0000256" key="14">
    <source>
        <dbReference type="SAM" id="MobiDB-lite"/>
    </source>
</evidence>
<dbReference type="Pfam" id="PF01762">
    <property type="entry name" value="Galactosyl_T"/>
    <property type="match status" value="1"/>
</dbReference>
<proteinExistence type="inferred from homology"/>
<feature type="compositionally biased region" description="Basic and acidic residues" evidence="14">
    <location>
        <begin position="1"/>
        <end position="27"/>
    </location>
</feature>
<evidence type="ECO:0000256" key="7">
    <source>
        <dbReference type="ARBA" id="ARBA00022968"/>
    </source>
</evidence>
<keyword evidence="7 13" id="KW-0735">Signal-anchor</keyword>
<dbReference type="GO" id="GO:0006629">
    <property type="term" value="P:lipid metabolic process"/>
    <property type="evidence" value="ECO:0007669"/>
    <property type="project" value="UniProtKB-KW"/>
</dbReference>
<evidence type="ECO:0000256" key="8">
    <source>
        <dbReference type="ARBA" id="ARBA00022989"/>
    </source>
</evidence>
<feature type="transmembrane region" description="Helical" evidence="13">
    <location>
        <begin position="103"/>
        <end position="122"/>
    </location>
</feature>
<evidence type="ECO:0000313" key="16">
    <source>
        <dbReference type="Proteomes" id="UP000007635"/>
    </source>
</evidence>
<dbReference type="Ensembl" id="ENSGACT00000072920.1">
    <property type="protein sequence ID" value="ENSGACP00000047442.1"/>
    <property type="gene ID" value="ENSGACG00000029658.1"/>
</dbReference>
<accession>A0AAQ4Q957</accession>
<comment type="pathway">
    <text evidence="2">Protein modification; protein glycosylation.</text>
</comment>
<evidence type="ECO:0000256" key="12">
    <source>
        <dbReference type="ARBA" id="ARBA00023180"/>
    </source>
</evidence>
<dbReference type="GO" id="GO:0008499">
    <property type="term" value="F:N-acetyl-beta-D-glucosaminide beta-(1,3)-galactosyltransferase activity"/>
    <property type="evidence" value="ECO:0007669"/>
    <property type="project" value="TreeGrafter"/>
</dbReference>
<evidence type="ECO:0000256" key="4">
    <source>
        <dbReference type="ARBA" id="ARBA00022676"/>
    </source>
</evidence>
<keyword evidence="4 13" id="KW-0328">Glycosyltransferase</keyword>
<keyword evidence="12" id="KW-0325">Glycoprotein</keyword>
<evidence type="ECO:0000313" key="15">
    <source>
        <dbReference type="Ensembl" id="ENSGACP00000047442.1"/>
    </source>
</evidence>
<evidence type="ECO:0000256" key="13">
    <source>
        <dbReference type="RuleBase" id="RU363063"/>
    </source>
</evidence>
<evidence type="ECO:0000256" key="6">
    <source>
        <dbReference type="ARBA" id="ARBA00022692"/>
    </source>
</evidence>
<sequence length="433" mass="49677">MDAGERESEKRQAEETLRQHRETRRQGDMLNSPKQASRQWAQLTRLPPQPPNIFTKSETSTATSSFLYSCCMVRGCHSCRFFSAQNAVKVCFQMTPGTGTRRCFVCVVLPLMIGTVTLMFYTSSLKVPWPLMFSSNQSYNSIATTVQYISSDPPSIYHVAYRHPYRWVVDEPHRCRKESPFLVLMIPVAPHNREARDTLRNTWVKETKVLGRVISHFFLLGMSKETNGTEIIQEQMLQESQRHHDILQSDFLDSYNNLTIKTMVMFEWLSSRCPNASYAMKVDADMFLNVHNLVDMLLKAPPHLYLTGMVARHAPVIRDPTSKWYLPLSVFPEPFFPPYALGLGYVFSLDLPHRIVEASAHVKTVYVEDVSVGLCMKHLGIGLTDPPRWDLFQGPVPDAPSNCYWNSIITTIMQNSDKISQAWELYQRYKDGC</sequence>
<keyword evidence="11 13" id="KW-0472">Membrane</keyword>
<protein>
    <recommendedName>
        <fullName evidence="13">Hexosyltransferase</fullName>
        <ecNumber evidence="13">2.4.1.-</ecNumber>
    </recommendedName>
</protein>